<reference evidence="1 2" key="1">
    <citation type="submission" date="2018-03" db="EMBL/GenBank/DDBJ databases">
        <title>Aerobic endospore-forming bacteria genome sequencing and assembly.</title>
        <authorList>
            <person name="Cavalcante D.A."/>
            <person name="Driks A."/>
            <person name="Putonti C."/>
            <person name="De-Souza M.T."/>
        </authorList>
    </citation>
    <scope>NUCLEOTIDE SEQUENCE [LARGE SCALE GENOMIC DNA]</scope>
    <source>
        <strain evidence="1 2">SDF0028</strain>
    </source>
</reference>
<name>A0ABY3AK23_PAEPP</name>
<proteinExistence type="predicted"/>
<organism evidence="1 2">
    <name type="scientific">Paenibacillus popilliae</name>
    <name type="common">Bacillus popilliae</name>
    <dbReference type="NCBI Taxonomy" id="78057"/>
    <lineage>
        <taxon>Bacteria</taxon>
        <taxon>Bacillati</taxon>
        <taxon>Bacillota</taxon>
        <taxon>Bacilli</taxon>
        <taxon>Bacillales</taxon>
        <taxon>Paenibacillaceae</taxon>
        <taxon>Paenibacillus</taxon>
    </lineage>
</organism>
<dbReference type="EMBL" id="SADY01000011">
    <property type="protein sequence ID" value="TQR41116.1"/>
    <property type="molecule type" value="Genomic_DNA"/>
</dbReference>
<accession>A0ABY3AK23</accession>
<comment type="caution">
    <text evidence="1">The sequence shown here is derived from an EMBL/GenBank/DDBJ whole genome shotgun (WGS) entry which is preliminary data.</text>
</comment>
<gene>
    <name evidence="1" type="ORF">C7Y44_26060</name>
</gene>
<dbReference type="Proteomes" id="UP000316208">
    <property type="component" value="Unassembled WGS sequence"/>
</dbReference>
<sequence>MMRDSQGRFIRKIKIHNYQTDLVTRLNILFGGCFAESEWSSMNDERGLSIYSPRIDVAVGPFATQEQYGYQYDRMLNRSDIGVFIRSLYDYNRRNIRLINDDFVYLPEYEDIIHMNHNARCFMAIEIENNVSRKHLMGGAINASALGRFGVVIPWSEEKLMAFVRLIRYLHYLRNANKNSYDTSNLLIVTREQIDRAIRDSLDSNNRLL</sequence>
<evidence type="ECO:0000313" key="2">
    <source>
        <dbReference type="Proteomes" id="UP000316208"/>
    </source>
</evidence>
<evidence type="ECO:0000313" key="1">
    <source>
        <dbReference type="EMBL" id="TQR41116.1"/>
    </source>
</evidence>
<protein>
    <submittedName>
        <fullName evidence="1">Uncharacterized protein</fullName>
    </submittedName>
</protein>
<keyword evidence="2" id="KW-1185">Reference proteome</keyword>
<dbReference type="RefSeq" id="WP_142546479.1">
    <property type="nucleotide sequence ID" value="NZ_SADY01000011.1"/>
</dbReference>